<comment type="similarity">
    <text evidence="1">Belongs to the peptidase S1 family.</text>
</comment>
<evidence type="ECO:0000256" key="2">
    <source>
        <dbReference type="ARBA" id="ARBA00022670"/>
    </source>
</evidence>
<keyword evidence="2" id="KW-0645">Protease</keyword>
<dbReference type="PIRSF" id="PIRSF001134">
    <property type="entry name" value="Streptogrisin"/>
    <property type="match status" value="1"/>
</dbReference>
<feature type="domain" description="Peptidase S1A alpha-lytic prodomain" evidence="9">
    <location>
        <begin position="120"/>
        <end position="181"/>
    </location>
</feature>
<dbReference type="InterPro" id="IPR009003">
    <property type="entry name" value="Peptidase_S1_PA"/>
</dbReference>
<keyword evidence="11" id="KW-1185">Reference proteome</keyword>
<evidence type="ECO:0000256" key="1">
    <source>
        <dbReference type="ARBA" id="ARBA00007664"/>
    </source>
</evidence>
<name>A0ABT1JJB0_ACTCY</name>
<keyword evidence="4" id="KW-0378">Hydrolase</keyword>
<evidence type="ECO:0000256" key="3">
    <source>
        <dbReference type="ARBA" id="ARBA00022729"/>
    </source>
</evidence>
<dbReference type="Gene3D" id="2.40.10.10">
    <property type="entry name" value="Trypsin-like serine proteases"/>
    <property type="match status" value="2"/>
</dbReference>
<feature type="signal peptide" evidence="8">
    <location>
        <begin position="1"/>
        <end position="29"/>
    </location>
</feature>
<dbReference type="SUPFAM" id="SSF50494">
    <property type="entry name" value="Trypsin-like serine proteases"/>
    <property type="match status" value="1"/>
</dbReference>
<dbReference type="PRINTS" id="PR00861">
    <property type="entry name" value="ALYTICPTASE"/>
</dbReference>
<gene>
    <name evidence="10" type="ORF">G443_002870</name>
</gene>
<dbReference type="InterPro" id="IPR043504">
    <property type="entry name" value="Peptidase_S1_PA_chymotrypsin"/>
</dbReference>
<evidence type="ECO:0000256" key="5">
    <source>
        <dbReference type="ARBA" id="ARBA00022825"/>
    </source>
</evidence>
<keyword evidence="6" id="KW-0865">Zymogen</keyword>
<evidence type="ECO:0000256" key="7">
    <source>
        <dbReference type="ARBA" id="ARBA00023157"/>
    </source>
</evidence>
<evidence type="ECO:0000313" key="11">
    <source>
        <dbReference type="Proteomes" id="UP000791080"/>
    </source>
</evidence>
<evidence type="ECO:0000256" key="4">
    <source>
        <dbReference type="ARBA" id="ARBA00022801"/>
    </source>
</evidence>
<dbReference type="InterPro" id="IPR035070">
    <property type="entry name" value="Streptogrisin_prodomain"/>
</dbReference>
<comment type="caution">
    <text evidence="10">The sequence shown here is derived from an EMBL/GenBank/DDBJ whole genome shotgun (WGS) entry which is preliminary data.</text>
</comment>
<evidence type="ECO:0000256" key="8">
    <source>
        <dbReference type="SAM" id="SignalP"/>
    </source>
</evidence>
<keyword evidence="5" id="KW-0720">Serine protease</keyword>
<dbReference type="InterPro" id="IPR004236">
    <property type="entry name" value="Pept_S1_alpha_lytic"/>
</dbReference>
<proteinExistence type="inferred from homology"/>
<evidence type="ECO:0000259" key="9">
    <source>
        <dbReference type="Pfam" id="PF02983"/>
    </source>
</evidence>
<organism evidence="10 11">
    <name type="scientific">Actinoalloteichus caeruleus DSM 43889</name>
    <dbReference type="NCBI Taxonomy" id="1120930"/>
    <lineage>
        <taxon>Bacteria</taxon>
        <taxon>Bacillati</taxon>
        <taxon>Actinomycetota</taxon>
        <taxon>Actinomycetes</taxon>
        <taxon>Pseudonocardiales</taxon>
        <taxon>Pseudonocardiaceae</taxon>
        <taxon>Actinoalloteichus</taxon>
        <taxon>Actinoalloteichus cyanogriseus</taxon>
    </lineage>
</organism>
<keyword evidence="7" id="KW-1015">Disulfide bond</keyword>
<evidence type="ECO:0000256" key="6">
    <source>
        <dbReference type="ARBA" id="ARBA00023145"/>
    </source>
</evidence>
<dbReference type="InterPro" id="IPR001316">
    <property type="entry name" value="Pept_S1A_streptogrisin"/>
</dbReference>
<reference evidence="10 11" key="2">
    <citation type="submission" date="2022-06" db="EMBL/GenBank/DDBJ databases">
        <title>Genomic Encyclopedia of Type Strains, Phase I: the one thousand microbial genomes (KMG-I) project.</title>
        <authorList>
            <person name="Kyrpides N."/>
        </authorList>
    </citation>
    <scope>NUCLEOTIDE SEQUENCE [LARGE SCALE GENOMIC DNA]</scope>
    <source>
        <strain evidence="10 11">DSM 43889</strain>
    </source>
</reference>
<accession>A0ABT1JJB0</accession>
<keyword evidence="3 8" id="KW-0732">Signal</keyword>
<feature type="chain" id="PRO_5046388442" evidence="8">
    <location>
        <begin position="30"/>
        <end position="382"/>
    </location>
</feature>
<reference evidence="10 11" key="1">
    <citation type="submission" date="2013-07" db="EMBL/GenBank/DDBJ databases">
        <authorList>
            <consortium name="DOE Joint Genome Institute"/>
            <person name="Reeve W."/>
            <person name="Huntemann M."/>
            <person name="Han J."/>
            <person name="Chen A."/>
            <person name="Kyrpides N."/>
            <person name="Mavromatis K."/>
            <person name="Markowitz V."/>
            <person name="Palaniappan K."/>
            <person name="Ivanova N."/>
            <person name="Schaumberg A."/>
            <person name="Pati A."/>
            <person name="Liolios K."/>
            <person name="Nordberg H.P."/>
            <person name="Cantor M.N."/>
            <person name="Hua S.X."/>
            <person name="Woyke T."/>
        </authorList>
    </citation>
    <scope>NUCLEOTIDE SEQUENCE [LARGE SCALE GENOMIC DNA]</scope>
    <source>
        <strain evidence="10 11">DSM 43889</strain>
    </source>
</reference>
<dbReference type="Gene3D" id="3.30.300.50">
    <property type="match status" value="2"/>
</dbReference>
<protein>
    <submittedName>
        <fullName evidence="10">Streptogrisin C</fullName>
    </submittedName>
</protein>
<dbReference type="Pfam" id="PF02983">
    <property type="entry name" value="Pro_Al_protease"/>
    <property type="match status" value="1"/>
</dbReference>
<dbReference type="CDD" id="cd21112">
    <property type="entry name" value="alphaLP-like"/>
    <property type="match status" value="1"/>
</dbReference>
<evidence type="ECO:0000313" key="10">
    <source>
        <dbReference type="EMBL" id="MCP2332600.1"/>
    </source>
</evidence>
<dbReference type="EMBL" id="AUBJ02000001">
    <property type="protein sequence ID" value="MCP2332600.1"/>
    <property type="molecule type" value="Genomic_DNA"/>
</dbReference>
<dbReference type="Proteomes" id="UP000791080">
    <property type="component" value="Unassembled WGS sequence"/>
</dbReference>
<dbReference type="RefSeq" id="WP_026417552.1">
    <property type="nucleotide sequence ID" value="NZ_AUBJ02000001.1"/>
</dbReference>
<sequence length="382" mass="38358">MNRRIAARVTGAVVLAAGTTVGLTLPATADQEAPAPVSADQEVLLAMQRDLGLDAAEAELRLAQEAAAATAEETLTRTLDGVFAGAVFDAERGALVVAVTDEAEASAVRAAGAVPRVVEHTLVELESVKSAIDQTASSQGAPAGVSSWAVDVETNSVVVTVDPELRDAEVDAFLDRAASDGTVRVVEEANSTPVPFADIVGGDAYYPGASRCSVGFSVDGGFVTAGHCGTVGTSTSGVNQQSQGTVAGSIFPGSDMGWVETNSSWTPTAAVNDYDGGTVAVSGSSEAAIGASVCRSGSTTGWHCGTIEAKGVTVNYQEGAVHEMTQTSACAEPGDSGGSWLSGSQAQGVTSGGSGNCTLGGTTFFQPLNPILSEFGLSLTTS</sequence>